<dbReference type="RefSeq" id="WP_102749433.1">
    <property type="nucleotide sequence ID" value="NZ_CACRSS010000002.1"/>
</dbReference>
<sequence>MDTLDLRAAELMGEQRNALSRMHDEVILGMTEDTDNTYRIRTQEEGICGGSFGINYTGDDGSTVEAIDTSENSFQVIPVDFVAKGTRTVAGMISTRLPNLSAVTRSSTPGAPERGTTLWWLFPPSSTWIWCSWNKHKTGTTAFPP</sequence>
<protein>
    <submittedName>
        <fullName evidence="1">Uncharacterized protein</fullName>
    </submittedName>
</protein>
<organism evidence="1">
    <name type="scientific">Akkermansia muciniphila</name>
    <dbReference type="NCBI Taxonomy" id="239935"/>
    <lineage>
        <taxon>Bacteria</taxon>
        <taxon>Pseudomonadati</taxon>
        <taxon>Verrucomicrobiota</taxon>
        <taxon>Verrucomicrobiia</taxon>
        <taxon>Verrucomicrobiales</taxon>
        <taxon>Akkermansiaceae</taxon>
        <taxon>Akkermansia</taxon>
    </lineage>
</organism>
<dbReference type="EMBL" id="CACRSS010000002">
    <property type="protein sequence ID" value="VYS82983.1"/>
    <property type="molecule type" value="Genomic_DNA"/>
</dbReference>
<reference evidence="1" key="1">
    <citation type="submission" date="2019-11" db="EMBL/GenBank/DDBJ databases">
        <authorList>
            <person name="Feng L."/>
        </authorList>
    </citation>
    <scope>NUCLEOTIDE SEQUENCE</scope>
    <source>
        <strain evidence="1">AMuciniphilaLFYP55</strain>
    </source>
</reference>
<accession>A0A6N2RNM9</accession>
<dbReference type="GeneID" id="84023570"/>
<dbReference type="AlphaFoldDB" id="A0A6N2RNM9"/>
<name>A0A6N2RNM9_9BACT</name>
<evidence type="ECO:0000313" key="1">
    <source>
        <dbReference type="EMBL" id="VYS82983.1"/>
    </source>
</evidence>
<proteinExistence type="predicted"/>
<gene>
    <name evidence="1" type="ORF">AMLFYP55_01751</name>
</gene>